<dbReference type="AlphaFoldDB" id="A0A6J4SWR0"/>
<evidence type="ECO:0008006" key="3">
    <source>
        <dbReference type="Google" id="ProtNLM"/>
    </source>
</evidence>
<keyword evidence="1" id="KW-0472">Membrane</keyword>
<keyword evidence="1" id="KW-1133">Transmembrane helix</keyword>
<feature type="transmembrane region" description="Helical" evidence="1">
    <location>
        <begin position="101"/>
        <end position="124"/>
    </location>
</feature>
<feature type="transmembrane region" description="Helical" evidence="1">
    <location>
        <begin position="12"/>
        <end position="28"/>
    </location>
</feature>
<feature type="transmembrane region" description="Helical" evidence="1">
    <location>
        <begin position="40"/>
        <end position="59"/>
    </location>
</feature>
<keyword evidence="1" id="KW-0812">Transmembrane</keyword>
<evidence type="ECO:0000313" key="2">
    <source>
        <dbReference type="EMBL" id="CAA9507712.1"/>
    </source>
</evidence>
<feature type="transmembrane region" description="Helical" evidence="1">
    <location>
        <begin position="71"/>
        <end position="89"/>
    </location>
</feature>
<name>A0A6J4SWR0_9SPHN</name>
<proteinExistence type="predicted"/>
<evidence type="ECO:0000256" key="1">
    <source>
        <dbReference type="SAM" id="Phobius"/>
    </source>
</evidence>
<sequence>MSRALRLLGEHWYPPLFGVMVAAVWLLARTSAFMQPGGESALLADLCLTAPALYVLCYGRRQPLRATLIRALAIACAGVWLASWLIPAAEQRLLPQLAPLRWAGLAVVILFEIRLVVAATRIAFSGKATPRQVMEASDAPEWVARLMLLEARFWRGLWRVLRGRGKGRQ</sequence>
<dbReference type="EMBL" id="CADCWB010000043">
    <property type="protein sequence ID" value="CAA9507712.1"/>
    <property type="molecule type" value="Genomic_DNA"/>
</dbReference>
<reference evidence="2" key="1">
    <citation type="submission" date="2020-02" db="EMBL/GenBank/DDBJ databases">
        <authorList>
            <person name="Meier V. D."/>
        </authorList>
    </citation>
    <scope>NUCLEOTIDE SEQUENCE</scope>
    <source>
        <strain evidence="2">AVDCRST_MAG62</strain>
    </source>
</reference>
<gene>
    <name evidence="2" type="ORF">AVDCRST_MAG62-328</name>
</gene>
<organism evidence="2">
    <name type="scientific">uncultured Sphingomonas sp</name>
    <dbReference type="NCBI Taxonomy" id="158754"/>
    <lineage>
        <taxon>Bacteria</taxon>
        <taxon>Pseudomonadati</taxon>
        <taxon>Pseudomonadota</taxon>
        <taxon>Alphaproteobacteria</taxon>
        <taxon>Sphingomonadales</taxon>
        <taxon>Sphingomonadaceae</taxon>
        <taxon>Sphingomonas</taxon>
        <taxon>environmental samples</taxon>
    </lineage>
</organism>
<accession>A0A6J4SWR0</accession>
<protein>
    <recommendedName>
        <fullName evidence="3">Transmembrane protein</fullName>
    </recommendedName>
</protein>